<evidence type="ECO:0000256" key="1">
    <source>
        <dbReference type="SAM" id="MobiDB-lite"/>
    </source>
</evidence>
<organism evidence="2 3">
    <name type="scientific">Coniella lustricola</name>
    <dbReference type="NCBI Taxonomy" id="2025994"/>
    <lineage>
        <taxon>Eukaryota</taxon>
        <taxon>Fungi</taxon>
        <taxon>Dikarya</taxon>
        <taxon>Ascomycota</taxon>
        <taxon>Pezizomycotina</taxon>
        <taxon>Sordariomycetes</taxon>
        <taxon>Sordariomycetidae</taxon>
        <taxon>Diaporthales</taxon>
        <taxon>Schizoparmaceae</taxon>
        <taxon>Coniella</taxon>
    </lineage>
</organism>
<dbReference type="EMBL" id="KZ678643">
    <property type="protein sequence ID" value="PSR77707.1"/>
    <property type="molecule type" value="Genomic_DNA"/>
</dbReference>
<feature type="compositionally biased region" description="Low complexity" evidence="1">
    <location>
        <begin position="374"/>
        <end position="385"/>
    </location>
</feature>
<feature type="region of interest" description="Disordered" evidence="1">
    <location>
        <begin position="362"/>
        <end position="385"/>
    </location>
</feature>
<feature type="compositionally biased region" description="Basic and acidic residues" evidence="1">
    <location>
        <begin position="222"/>
        <end position="243"/>
    </location>
</feature>
<gene>
    <name evidence="2" type="ORF">BD289DRAFT_445023</name>
</gene>
<dbReference type="InParanoid" id="A0A2T2ZV93"/>
<keyword evidence="3" id="KW-1185">Reference proteome</keyword>
<feature type="region of interest" description="Disordered" evidence="1">
    <location>
        <begin position="432"/>
        <end position="469"/>
    </location>
</feature>
<feature type="region of interest" description="Disordered" evidence="1">
    <location>
        <begin position="205"/>
        <end position="254"/>
    </location>
</feature>
<evidence type="ECO:0000313" key="2">
    <source>
        <dbReference type="EMBL" id="PSR77707.1"/>
    </source>
</evidence>
<evidence type="ECO:0000313" key="3">
    <source>
        <dbReference type="Proteomes" id="UP000241462"/>
    </source>
</evidence>
<sequence length="556" mass="60667">MTSANRATSATINTKMQPSARKRQTGQGAHSVQSNHPQQYQEQQQYETQLQQEPSIPKTSAACTATAAPATPPTCATVTPSGLYAFFQQGRQSIANLSFSASKRATPPTTLQGPPAKRVRVRARITRRAHGAGVGSGSESGRQIEQNWRPLTLTGEPRFSSCTPPVVLSVNNGRKTGSFAVSETHGKMGSERETVAVFATAPPNDTIAVRQQHQTRPQKRARPYERQPEEKPKRHTTTRELLPRRYPPSCQPVPGKRPPLSFAHYLGFDHNINLGKYALPVGADDCGCKSGCGLTSSEDTGREVYASPAGAGAAPAAAPAGARAAAFTLDPTTATDNDDRYAADEIYSAEVMSLDYDLGYDGMNGNDVPRKKQSQQQLHQDSQEKQLQITNASIAIEEVNQISRSSSVSFSSSGPSSSDALASSAIAENVYRVSKKGRKSDKGRERKSRTDKTQDARVSKQPRVTKDGRPIRRRTQVELVMEAAIRAGFVEQVPNRSLVTGLPLVEEPLERFVKRVEWGKGMDDWNDDEWIDENGRKGKSIAQLLREMGIGRSLNR</sequence>
<accession>A0A2T2ZV93</accession>
<dbReference type="Proteomes" id="UP000241462">
    <property type="component" value="Unassembled WGS sequence"/>
</dbReference>
<feature type="compositionally biased region" description="Polar residues" evidence="1">
    <location>
        <begin position="1"/>
        <end position="17"/>
    </location>
</feature>
<feature type="region of interest" description="Disordered" evidence="1">
    <location>
        <begin position="1"/>
        <end position="68"/>
    </location>
</feature>
<dbReference type="AlphaFoldDB" id="A0A2T2ZV93"/>
<reference evidence="2 3" key="1">
    <citation type="journal article" date="2018" name="Mycol. Prog.">
        <title>Coniella lustricola, a new species from submerged detritus.</title>
        <authorList>
            <person name="Raudabaugh D.B."/>
            <person name="Iturriaga T."/>
            <person name="Carver A."/>
            <person name="Mondo S."/>
            <person name="Pangilinan J."/>
            <person name="Lipzen A."/>
            <person name="He G."/>
            <person name="Amirebrahimi M."/>
            <person name="Grigoriev I.V."/>
            <person name="Miller A.N."/>
        </authorList>
    </citation>
    <scope>NUCLEOTIDE SEQUENCE [LARGE SCALE GENOMIC DNA]</scope>
    <source>
        <strain evidence="2 3">B22-T-1</strain>
    </source>
</reference>
<feature type="compositionally biased region" description="Polar residues" evidence="1">
    <location>
        <begin position="25"/>
        <end position="37"/>
    </location>
</feature>
<proteinExistence type="predicted"/>
<feature type="compositionally biased region" description="Pro residues" evidence="1">
    <location>
        <begin position="245"/>
        <end position="254"/>
    </location>
</feature>
<name>A0A2T2ZV93_9PEZI</name>
<feature type="compositionally biased region" description="Basic and acidic residues" evidence="1">
    <location>
        <begin position="440"/>
        <end position="469"/>
    </location>
</feature>
<feature type="compositionally biased region" description="Low complexity" evidence="1">
    <location>
        <begin position="38"/>
        <end position="68"/>
    </location>
</feature>
<protein>
    <submittedName>
        <fullName evidence="2">Uncharacterized protein</fullName>
    </submittedName>
</protein>